<organism evidence="2 3">
    <name type="scientific">Actinokineospora auranticolor</name>
    <dbReference type="NCBI Taxonomy" id="155976"/>
    <lineage>
        <taxon>Bacteria</taxon>
        <taxon>Bacillati</taxon>
        <taxon>Actinomycetota</taxon>
        <taxon>Actinomycetes</taxon>
        <taxon>Pseudonocardiales</taxon>
        <taxon>Pseudonocardiaceae</taxon>
        <taxon>Actinokineospora</taxon>
    </lineage>
</organism>
<dbReference type="AlphaFoldDB" id="A0A2S6GKW7"/>
<accession>A0A2S6GKW7</accession>
<dbReference type="Proteomes" id="UP000239203">
    <property type="component" value="Unassembled WGS sequence"/>
</dbReference>
<comment type="caution">
    <text evidence="2">The sequence shown here is derived from an EMBL/GenBank/DDBJ whole genome shotgun (WGS) entry which is preliminary data.</text>
</comment>
<proteinExistence type="predicted"/>
<dbReference type="EMBL" id="PTIX01000012">
    <property type="protein sequence ID" value="PPK65786.1"/>
    <property type="molecule type" value="Genomic_DNA"/>
</dbReference>
<sequence>MTATRPDRGSVTVEAAIAIGGLLAVVALCLAGFGAVVDQIRCVDAAREAARLVARGEGERALGAAADIAPEGAVVTVRTEGDTVSVSVRVGAGLLPVHLHGDAYAVVEPGGPP</sequence>
<protein>
    <recommendedName>
        <fullName evidence="4">TadE-like protein</fullName>
    </recommendedName>
</protein>
<reference evidence="2 3" key="1">
    <citation type="submission" date="2018-02" db="EMBL/GenBank/DDBJ databases">
        <title>Genomic Encyclopedia of Archaeal and Bacterial Type Strains, Phase II (KMG-II): from individual species to whole genera.</title>
        <authorList>
            <person name="Goeker M."/>
        </authorList>
    </citation>
    <scope>NUCLEOTIDE SEQUENCE [LARGE SCALE GENOMIC DNA]</scope>
    <source>
        <strain evidence="2 3">YU 961-1</strain>
    </source>
</reference>
<keyword evidence="1" id="KW-0472">Membrane</keyword>
<dbReference type="OrthoDB" id="4481209at2"/>
<evidence type="ECO:0000256" key="1">
    <source>
        <dbReference type="SAM" id="Phobius"/>
    </source>
</evidence>
<gene>
    <name evidence="2" type="ORF">CLV40_11246</name>
</gene>
<dbReference type="NCBIfam" id="NF041390">
    <property type="entry name" value="TadE_Rv3655c"/>
    <property type="match status" value="1"/>
</dbReference>
<dbReference type="RefSeq" id="WP_104480776.1">
    <property type="nucleotide sequence ID" value="NZ_CP154825.1"/>
</dbReference>
<name>A0A2S6GKW7_9PSEU</name>
<keyword evidence="3" id="KW-1185">Reference proteome</keyword>
<keyword evidence="1" id="KW-1133">Transmembrane helix</keyword>
<keyword evidence="1" id="KW-0812">Transmembrane</keyword>
<feature type="transmembrane region" description="Helical" evidence="1">
    <location>
        <begin position="15"/>
        <end position="37"/>
    </location>
</feature>
<evidence type="ECO:0000313" key="2">
    <source>
        <dbReference type="EMBL" id="PPK65786.1"/>
    </source>
</evidence>
<dbReference type="InterPro" id="IPR049790">
    <property type="entry name" value="Rv3655c/TadE"/>
</dbReference>
<evidence type="ECO:0000313" key="3">
    <source>
        <dbReference type="Proteomes" id="UP000239203"/>
    </source>
</evidence>
<evidence type="ECO:0008006" key="4">
    <source>
        <dbReference type="Google" id="ProtNLM"/>
    </source>
</evidence>